<dbReference type="HOGENOM" id="CLU_1447049_0_0_12"/>
<dbReference type="Proteomes" id="UP000000503">
    <property type="component" value="Chromosome"/>
</dbReference>
<organism evidence="1 2">
    <name type="scientific">Gracilinema caldarium (strain ATCC 51460 / DSM 7334 / H1)</name>
    <name type="common">Treponema caldarium</name>
    <dbReference type="NCBI Taxonomy" id="744872"/>
    <lineage>
        <taxon>Bacteria</taxon>
        <taxon>Pseudomonadati</taxon>
        <taxon>Spirochaetota</taxon>
        <taxon>Spirochaetia</taxon>
        <taxon>Spirochaetales</taxon>
        <taxon>Breznakiellaceae</taxon>
        <taxon>Gracilinema</taxon>
    </lineage>
</organism>
<accession>F8F354</accession>
<dbReference type="RefSeq" id="WP_013969661.1">
    <property type="nucleotide sequence ID" value="NC_015732.1"/>
</dbReference>
<evidence type="ECO:0000313" key="1">
    <source>
        <dbReference type="EMBL" id="AEJ20380.1"/>
    </source>
</evidence>
<keyword evidence="2" id="KW-1185">Reference proteome</keyword>
<dbReference type="AlphaFoldDB" id="F8F354"/>
<dbReference type="EMBL" id="CP002868">
    <property type="protein sequence ID" value="AEJ20380.1"/>
    <property type="molecule type" value="Genomic_DNA"/>
</dbReference>
<dbReference type="KEGG" id="scd:Spica_2267"/>
<reference evidence="2" key="1">
    <citation type="journal article" date="2013" name="Stand. Genomic Sci.">
        <title>Genome sequence of the thermophilic fresh-water bacterium Spirochaeta caldaria type strain (H1(T)), reclassification of Spirochaeta caldaria, Spirochaeta stenostrepta, and Spirochaeta zuelzerae in the genus Treponema as Treponema caldaria comb. nov., Treponema stenostrepta comb. nov., and Treponema zuelzerae comb. nov., and emendation of the genus Treponema.</title>
        <authorList>
            <person name="Abt B."/>
            <person name="Goker M."/>
            <person name="Scheuner C."/>
            <person name="Han C."/>
            <person name="Lu M."/>
            <person name="Misra M."/>
            <person name="Lapidus A."/>
            <person name="Nolan M."/>
            <person name="Lucas S."/>
            <person name="Hammon N."/>
            <person name="Deshpande S."/>
            <person name="Cheng J.F."/>
            <person name="Tapia R."/>
            <person name="Goodwin L.A."/>
            <person name="Pitluck S."/>
            <person name="Liolios K."/>
            <person name="Pagani I."/>
            <person name="Ivanova N."/>
            <person name="Mavromatis K."/>
            <person name="Mikhailova N."/>
            <person name="Huntemann M."/>
            <person name="Pati A."/>
            <person name="Chen A."/>
            <person name="Palaniappan K."/>
            <person name="Land M."/>
            <person name="Hauser L."/>
            <person name="Jeffries C.D."/>
            <person name="Rohde M."/>
            <person name="Spring S."/>
            <person name="Gronow S."/>
            <person name="Detter J.C."/>
            <person name="Bristow J."/>
            <person name="Eisen J.A."/>
            <person name="Markowitz V."/>
            <person name="Hugenholtz P."/>
            <person name="Kyrpides N.C."/>
            <person name="Woyke T."/>
            <person name="Klenk H.P."/>
        </authorList>
    </citation>
    <scope>NUCLEOTIDE SEQUENCE</scope>
    <source>
        <strain evidence="2">ATCC 51460 / DSM 7334 / H1</strain>
    </source>
</reference>
<protein>
    <submittedName>
        <fullName evidence="1">Uncharacterized protein</fullName>
    </submittedName>
</protein>
<gene>
    <name evidence="1" type="ordered locus">Spica_2267</name>
</gene>
<evidence type="ECO:0000313" key="2">
    <source>
        <dbReference type="Proteomes" id="UP000000503"/>
    </source>
</evidence>
<proteinExistence type="predicted"/>
<name>F8F354_GRAC1</name>
<sequence length="187" mass="22239">MFELGNNSAQQFDMLISEIRSLISVYDIHKMDQYVEMVNLIDLLQWFQSYFEENTHFQTKRSIITIEHAEPIPVSIQNSQHLTLFIHELFVQLYLVMEMHKPQKISLSIENIQNDEIKITIKLYSTKNKISFPVLNNEYPHFELNMELFQLLLKQIDGRIVVDNMETILYIFIPASKFRSIPPESWQ</sequence>